<dbReference type="FunFam" id="2.70.170.10:FF:000028">
    <property type="entry name" value="AcetylCholine Receptor"/>
    <property type="match status" value="1"/>
</dbReference>
<dbReference type="Gene3D" id="2.70.170.10">
    <property type="entry name" value="Neurotransmitter-gated ion-channel ligand-binding domain"/>
    <property type="match status" value="1"/>
</dbReference>
<evidence type="ECO:0000259" key="7">
    <source>
        <dbReference type="Pfam" id="PF02931"/>
    </source>
</evidence>
<organism evidence="8 9">
    <name type="scientific">Brenthis ino</name>
    <name type="common">lesser marbled fritillary</name>
    <dbReference type="NCBI Taxonomy" id="405034"/>
    <lineage>
        <taxon>Eukaryota</taxon>
        <taxon>Metazoa</taxon>
        <taxon>Ecdysozoa</taxon>
        <taxon>Arthropoda</taxon>
        <taxon>Hexapoda</taxon>
        <taxon>Insecta</taxon>
        <taxon>Pterygota</taxon>
        <taxon>Neoptera</taxon>
        <taxon>Endopterygota</taxon>
        <taxon>Lepidoptera</taxon>
        <taxon>Glossata</taxon>
        <taxon>Ditrysia</taxon>
        <taxon>Papilionoidea</taxon>
        <taxon>Nymphalidae</taxon>
        <taxon>Heliconiinae</taxon>
        <taxon>Argynnini</taxon>
        <taxon>Brenthis</taxon>
    </lineage>
</organism>
<keyword evidence="3 5" id="KW-1133">Transmembrane helix</keyword>
<dbReference type="InterPro" id="IPR038050">
    <property type="entry name" value="Neuro_actylchol_rec"/>
</dbReference>
<gene>
    <name evidence="8" type="ORF">BINO364_LOCUS8458</name>
</gene>
<evidence type="ECO:0000313" key="9">
    <source>
        <dbReference type="Proteomes" id="UP000838878"/>
    </source>
</evidence>
<keyword evidence="6" id="KW-0732">Signal</keyword>
<dbReference type="Gene3D" id="1.20.58.390">
    <property type="entry name" value="Neurotransmitter-gated ion-channel transmembrane domain"/>
    <property type="match status" value="1"/>
</dbReference>
<protein>
    <recommendedName>
        <fullName evidence="7">Neurotransmitter-gated ion-channel ligand-binding domain-containing protein</fullName>
    </recommendedName>
</protein>
<dbReference type="InterPro" id="IPR036734">
    <property type="entry name" value="Neur_chan_lig-bd_sf"/>
</dbReference>
<comment type="subcellular location">
    <subcellularLocation>
        <location evidence="1">Membrane</location>
        <topology evidence="1">Multi-pass membrane protein</topology>
    </subcellularLocation>
</comment>
<feature type="transmembrane region" description="Helical" evidence="5">
    <location>
        <begin position="306"/>
        <end position="328"/>
    </location>
</feature>
<evidence type="ECO:0000256" key="3">
    <source>
        <dbReference type="ARBA" id="ARBA00022989"/>
    </source>
</evidence>
<keyword evidence="2 5" id="KW-0812">Transmembrane</keyword>
<evidence type="ECO:0000256" key="4">
    <source>
        <dbReference type="ARBA" id="ARBA00023136"/>
    </source>
</evidence>
<keyword evidence="9" id="KW-1185">Reference proteome</keyword>
<proteinExistence type="predicted"/>
<evidence type="ECO:0000256" key="5">
    <source>
        <dbReference type="SAM" id="Phobius"/>
    </source>
</evidence>
<dbReference type="PRINTS" id="PR00252">
    <property type="entry name" value="NRIONCHANNEL"/>
</dbReference>
<dbReference type="AlphaFoldDB" id="A0A8J9Y833"/>
<reference evidence="8" key="1">
    <citation type="submission" date="2021-12" db="EMBL/GenBank/DDBJ databases">
        <authorList>
            <person name="Martin H S."/>
        </authorList>
    </citation>
    <scope>NUCLEOTIDE SEQUENCE</scope>
</reference>
<dbReference type="CDD" id="cd18989">
    <property type="entry name" value="LGIC_ECD_cation"/>
    <property type="match status" value="1"/>
</dbReference>
<evidence type="ECO:0000256" key="1">
    <source>
        <dbReference type="ARBA" id="ARBA00004141"/>
    </source>
</evidence>
<evidence type="ECO:0000313" key="8">
    <source>
        <dbReference type="EMBL" id="CAH0722514.1"/>
    </source>
</evidence>
<dbReference type="SUPFAM" id="SSF90112">
    <property type="entry name" value="Neurotransmitter-gated ion-channel transmembrane pore"/>
    <property type="match status" value="1"/>
</dbReference>
<feature type="domain" description="Neurotransmitter-gated ion-channel ligand-binding" evidence="7">
    <location>
        <begin position="33"/>
        <end position="240"/>
    </location>
</feature>
<dbReference type="SUPFAM" id="SSF63712">
    <property type="entry name" value="Nicotinic receptor ligand binding domain-like"/>
    <property type="match status" value="1"/>
</dbReference>
<dbReference type="OrthoDB" id="5975154at2759"/>
<dbReference type="InterPro" id="IPR006202">
    <property type="entry name" value="Neur_chan_lig-bd"/>
</dbReference>
<dbReference type="InterPro" id="IPR006201">
    <property type="entry name" value="Neur_channel"/>
</dbReference>
<feature type="signal peptide" evidence="6">
    <location>
        <begin position="1"/>
        <end position="19"/>
    </location>
</feature>
<dbReference type="GO" id="GO:0005230">
    <property type="term" value="F:extracellular ligand-gated monoatomic ion channel activity"/>
    <property type="evidence" value="ECO:0007669"/>
    <property type="project" value="InterPro"/>
</dbReference>
<dbReference type="InterPro" id="IPR036719">
    <property type="entry name" value="Neuro-gated_channel_TM_sf"/>
</dbReference>
<dbReference type="EMBL" id="OV170223">
    <property type="protein sequence ID" value="CAH0722514.1"/>
    <property type="molecule type" value="Genomic_DNA"/>
</dbReference>
<feature type="chain" id="PRO_5035450713" description="Neurotransmitter-gated ion-channel ligand-binding domain-containing protein" evidence="6">
    <location>
        <begin position="20"/>
        <end position="418"/>
    </location>
</feature>
<name>A0A8J9Y833_9NEOP</name>
<sequence length="418" mass="47888">MLQYESVLFLIAICNLAFAFECPPERKHITHQESKLYNDLLCAYPSVGRPVKNHKSTVDVRVRFAIKYLSFDALEEILTLQSWVFLNWKDEYLTWSPVHYGGIKEIQIHSFKIWTPRMFLFNTNLSGYWFVHLYTTCVVTSSGVVTCVPQIPHSGICRTSLRSWPYDTQNCSLYFGSLMETGEHVNFMFYNHTPIQFDDFQDGPGWKLLKTYNERLLTKHSYSTNSTYPVLKYTFTLRREAAGPAATIVAPAIVIVILTLKGLLSEIKNNSRLMLIYFSLFAHFIFLATIGFVIPKFSSETPNIVLFIRDSMIVTLAGVLITILLMSLRKRADPVPGWILTINNTISSSPGKYVIFTKFDPNEVLEEKSNSEGSSTNNDKTRVALDWIQFANIINAFVYIVICLTYLIFIISYIPKES</sequence>
<evidence type="ECO:0000256" key="6">
    <source>
        <dbReference type="SAM" id="SignalP"/>
    </source>
</evidence>
<feature type="transmembrane region" description="Helical" evidence="5">
    <location>
        <begin position="275"/>
        <end position="294"/>
    </location>
</feature>
<evidence type="ECO:0000256" key="2">
    <source>
        <dbReference type="ARBA" id="ARBA00022692"/>
    </source>
</evidence>
<feature type="transmembrane region" description="Helical" evidence="5">
    <location>
        <begin position="241"/>
        <end position="263"/>
    </location>
</feature>
<dbReference type="PANTHER" id="PTHR18945">
    <property type="entry name" value="NEUROTRANSMITTER GATED ION CHANNEL"/>
    <property type="match status" value="1"/>
</dbReference>
<dbReference type="Pfam" id="PF02931">
    <property type="entry name" value="Neur_chan_LBD"/>
    <property type="match status" value="1"/>
</dbReference>
<dbReference type="GO" id="GO:0004888">
    <property type="term" value="F:transmembrane signaling receptor activity"/>
    <property type="evidence" value="ECO:0007669"/>
    <property type="project" value="InterPro"/>
</dbReference>
<dbReference type="Proteomes" id="UP000838878">
    <property type="component" value="Chromosome 3"/>
</dbReference>
<accession>A0A8J9Y833</accession>
<feature type="non-terminal residue" evidence="8">
    <location>
        <position position="418"/>
    </location>
</feature>
<feature type="transmembrane region" description="Helical" evidence="5">
    <location>
        <begin position="390"/>
        <end position="414"/>
    </location>
</feature>
<keyword evidence="4 5" id="KW-0472">Membrane</keyword>
<dbReference type="GO" id="GO:0016020">
    <property type="term" value="C:membrane"/>
    <property type="evidence" value="ECO:0007669"/>
    <property type="project" value="UniProtKB-SubCell"/>
</dbReference>